<accession>A0A9P1NAC1</accession>
<feature type="transmembrane region" description="Helical" evidence="1">
    <location>
        <begin position="65"/>
        <end position="84"/>
    </location>
</feature>
<feature type="transmembrane region" description="Helical" evidence="1">
    <location>
        <begin position="25"/>
        <end position="44"/>
    </location>
</feature>
<feature type="transmembrane region" description="Helical" evidence="1">
    <location>
        <begin position="216"/>
        <end position="237"/>
    </location>
</feature>
<dbReference type="InterPro" id="IPR050879">
    <property type="entry name" value="Acyltransferase_3"/>
</dbReference>
<organism evidence="2 3">
    <name type="scientific">Caenorhabditis angaria</name>
    <dbReference type="NCBI Taxonomy" id="860376"/>
    <lineage>
        <taxon>Eukaryota</taxon>
        <taxon>Metazoa</taxon>
        <taxon>Ecdysozoa</taxon>
        <taxon>Nematoda</taxon>
        <taxon>Chromadorea</taxon>
        <taxon>Rhabditida</taxon>
        <taxon>Rhabditina</taxon>
        <taxon>Rhabditomorpha</taxon>
        <taxon>Rhabditoidea</taxon>
        <taxon>Rhabditidae</taxon>
        <taxon>Peloderinae</taxon>
        <taxon>Caenorhabditis</taxon>
    </lineage>
</organism>
<evidence type="ECO:0000313" key="3">
    <source>
        <dbReference type="Proteomes" id="UP001152747"/>
    </source>
</evidence>
<proteinExistence type="predicted"/>
<sequence length="318" mass="37088">MHGILTVSVSAIFFNNFFKDLVPNGFLGVDSIFVLAGYTLMSIMSTKKPHSTTLITQFRFLITSCIRNYLPLYYFTILLTRMAMKFHVVKKLVYWNAFVKSSLFQSNDEIHNPFSQLSYISVLVQCACLALIVFLILLNNPKLIQMCFIAISIFSFQFMSDDSYFENKFQGRMWQFLIGCLAQNLLEHRYNRVGIFSGIFMSLVLIFPGDLSMVKIWVRILVCLLTAFSCHHLQILSKNRVLLYLDNFSYKLYLIHWPLYFIAEFYSHNFTVFSGLALISAAILHEIYERFARKRTDFAMLILSIVEILICVLYFYIN</sequence>
<feature type="transmembrane region" description="Helical" evidence="1">
    <location>
        <begin position="193"/>
        <end position="209"/>
    </location>
</feature>
<keyword evidence="1" id="KW-0812">Transmembrane</keyword>
<dbReference type="GO" id="GO:0016020">
    <property type="term" value="C:membrane"/>
    <property type="evidence" value="ECO:0007669"/>
    <property type="project" value="TreeGrafter"/>
</dbReference>
<feature type="transmembrane region" description="Helical" evidence="1">
    <location>
        <begin position="296"/>
        <end position="317"/>
    </location>
</feature>
<name>A0A9P1NAC1_9PELO</name>
<dbReference type="PANTHER" id="PTHR23028">
    <property type="entry name" value="ACETYLTRANSFERASE"/>
    <property type="match status" value="1"/>
</dbReference>
<dbReference type="AlphaFoldDB" id="A0A9P1NAC1"/>
<dbReference type="GO" id="GO:0000271">
    <property type="term" value="P:polysaccharide biosynthetic process"/>
    <property type="evidence" value="ECO:0007669"/>
    <property type="project" value="TreeGrafter"/>
</dbReference>
<evidence type="ECO:0000256" key="1">
    <source>
        <dbReference type="SAM" id="Phobius"/>
    </source>
</evidence>
<feature type="transmembrane region" description="Helical" evidence="1">
    <location>
        <begin position="117"/>
        <end position="138"/>
    </location>
</feature>
<reference evidence="2" key="1">
    <citation type="submission" date="2022-11" db="EMBL/GenBank/DDBJ databases">
        <authorList>
            <person name="Kikuchi T."/>
        </authorList>
    </citation>
    <scope>NUCLEOTIDE SEQUENCE</scope>
    <source>
        <strain evidence="2">PS1010</strain>
    </source>
</reference>
<gene>
    <name evidence="2" type="ORF">CAMP_LOCUS16309</name>
</gene>
<keyword evidence="1" id="KW-1133">Transmembrane helix</keyword>
<feature type="transmembrane region" description="Helical" evidence="1">
    <location>
        <begin position="257"/>
        <end position="284"/>
    </location>
</feature>
<evidence type="ECO:0008006" key="4">
    <source>
        <dbReference type="Google" id="ProtNLM"/>
    </source>
</evidence>
<keyword evidence="1" id="KW-0472">Membrane</keyword>
<comment type="caution">
    <text evidence="2">The sequence shown here is derived from an EMBL/GenBank/DDBJ whole genome shotgun (WGS) entry which is preliminary data.</text>
</comment>
<feature type="transmembrane region" description="Helical" evidence="1">
    <location>
        <begin position="143"/>
        <end position="160"/>
    </location>
</feature>
<keyword evidence="3" id="KW-1185">Reference proteome</keyword>
<dbReference type="EMBL" id="CANHGI010000005">
    <property type="protein sequence ID" value="CAI5453672.1"/>
    <property type="molecule type" value="Genomic_DNA"/>
</dbReference>
<protein>
    <recommendedName>
        <fullName evidence="4">Acyltransferase 3 domain-containing protein</fullName>
    </recommendedName>
</protein>
<dbReference type="PANTHER" id="PTHR23028:SF53">
    <property type="entry name" value="ACYL_TRANSF_3 DOMAIN-CONTAINING PROTEIN"/>
    <property type="match status" value="1"/>
</dbReference>
<evidence type="ECO:0000313" key="2">
    <source>
        <dbReference type="EMBL" id="CAI5453672.1"/>
    </source>
</evidence>
<dbReference type="Proteomes" id="UP001152747">
    <property type="component" value="Unassembled WGS sequence"/>
</dbReference>